<dbReference type="Proteomes" id="UP000007431">
    <property type="component" value="Unassembled WGS sequence"/>
</dbReference>
<dbReference type="AlphaFoldDB" id="D8PLT9"/>
<dbReference type="InParanoid" id="D8PLT9"/>
<dbReference type="KEGG" id="scm:SCHCO_02490226"/>
<gene>
    <name evidence="1" type="ORF">SCHCODRAFT_104707</name>
</gene>
<evidence type="ECO:0000313" key="1">
    <source>
        <dbReference type="EMBL" id="EFJ04115.1"/>
    </source>
</evidence>
<name>D8PLT9_SCHCM</name>
<feature type="non-terminal residue" evidence="1">
    <location>
        <position position="125"/>
    </location>
</feature>
<dbReference type="OrthoDB" id="2563275at2759"/>
<sequence length="125" mass="13518">MSEGSDQKPFDNKSAVPASLYEGLMPKLANVLELSQRPEGITTNDAKGAILDATNDFKLTLARAKEFAVAMPGGESVVEDQDQVLKMLTQLRDKKREQLAQFSTRSLASHYTKTDVDSTASSPGA</sequence>
<dbReference type="VEuPathDB" id="FungiDB:SCHCODRAFT_02490226"/>
<dbReference type="RefSeq" id="XP_003039017.1">
    <property type="nucleotide sequence ID" value="XM_003038971.1"/>
</dbReference>
<organism evidence="2">
    <name type="scientific">Schizophyllum commune (strain H4-8 / FGSC 9210)</name>
    <name type="common">Split gill fungus</name>
    <dbReference type="NCBI Taxonomy" id="578458"/>
    <lineage>
        <taxon>Eukaryota</taxon>
        <taxon>Fungi</taxon>
        <taxon>Dikarya</taxon>
        <taxon>Basidiomycota</taxon>
        <taxon>Agaricomycotina</taxon>
        <taxon>Agaricomycetes</taxon>
        <taxon>Agaricomycetidae</taxon>
        <taxon>Agaricales</taxon>
        <taxon>Schizophyllaceae</taxon>
        <taxon>Schizophyllum</taxon>
    </lineage>
</organism>
<keyword evidence="2" id="KW-1185">Reference proteome</keyword>
<dbReference type="EMBL" id="GL377302">
    <property type="protein sequence ID" value="EFJ04115.1"/>
    <property type="molecule type" value="Genomic_DNA"/>
</dbReference>
<evidence type="ECO:0008006" key="3">
    <source>
        <dbReference type="Google" id="ProtNLM"/>
    </source>
</evidence>
<dbReference type="GeneID" id="9595040"/>
<dbReference type="OMA" id="RADRMDI"/>
<dbReference type="eggNOG" id="ENOG502SV3M">
    <property type="taxonomic scope" value="Eukaryota"/>
</dbReference>
<protein>
    <recommendedName>
        <fullName evidence="3">Mediator complex subunit 9</fullName>
    </recommendedName>
</protein>
<accession>D8PLT9</accession>
<proteinExistence type="predicted"/>
<reference evidence="1 2" key="1">
    <citation type="journal article" date="2010" name="Nat. Biotechnol.">
        <title>Genome sequence of the model mushroom Schizophyllum commune.</title>
        <authorList>
            <person name="Ohm R.A."/>
            <person name="de Jong J.F."/>
            <person name="Lugones L.G."/>
            <person name="Aerts A."/>
            <person name="Kothe E."/>
            <person name="Stajich J.E."/>
            <person name="de Vries R.P."/>
            <person name="Record E."/>
            <person name="Levasseur A."/>
            <person name="Baker S.E."/>
            <person name="Bartholomew K.A."/>
            <person name="Coutinho P.M."/>
            <person name="Erdmann S."/>
            <person name="Fowler T.J."/>
            <person name="Gathman A.C."/>
            <person name="Lombard V."/>
            <person name="Henrissat B."/>
            <person name="Knabe N."/>
            <person name="Kuees U."/>
            <person name="Lilly W.W."/>
            <person name="Lindquist E."/>
            <person name="Lucas S."/>
            <person name="Magnuson J.K."/>
            <person name="Piumi F."/>
            <person name="Raudaskoski M."/>
            <person name="Salamov A."/>
            <person name="Schmutz J."/>
            <person name="Schwarze F.W.M.R."/>
            <person name="vanKuyk P.A."/>
            <person name="Horton J.S."/>
            <person name="Grigoriev I.V."/>
            <person name="Woesten H.A.B."/>
        </authorList>
    </citation>
    <scope>NUCLEOTIDE SEQUENCE [LARGE SCALE GENOMIC DNA]</scope>
    <source>
        <strain evidence="2">H4-8 / FGSC 9210</strain>
    </source>
</reference>
<dbReference type="HOGENOM" id="CLU_146814_0_0_1"/>
<evidence type="ECO:0000313" key="2">
    <source>
        <dbReference type="Proteomes" id="UP000007431"/>
    </source>
</evidence>